<keyword evidence="15" id="KW-1185">Reference proteome</keyword>
<keyword evidence="7 14" id="KW-0378">Hydrolase</keyword>
<evidence type="ECO:0000256" key="9">
    <source>
        <dbReference type="ARBA" id="ARBA00023134"/>
    </source>
</evidence>
<evidence type="ECO:0000256" key="1">
    <source>
        <dbReference type="ARBA" id="ARBA00005080"/>
    </source>
</evidence>
<dbReference type="SUPFAM" id="SSF55620">
    <property type="entry name" value="Tetrahydrobiopterin biosynthesis enzymes-like"/>
    <property type="match status" value="1"/>
</dbReference>
<feature type="compositionally biased region" description="Polar residues" evidence="12">
    <location>
        <begin position="1"/>
        <end position="12"/>
    </location>
</feature>
<feature type="compositionally biased region" description="Basic and acidic residues" evidence="12">
    <location>
        <begin position="83"/>
        <end position="94"/>
    </location>
</feature>
<feature type="region of interest" description="Disordered" evidence="12">
    <location>
        <begin position="1"/>
        <end position="144"/>
    </location>
</feature>
<comment type="similarity">
    <text evidence="2">Belongs to the GTP cyclohydrolase I family.</text>
</comment>
<dbReference type="OrthoDB" id="4966at2759"/>
<evidence type="ECO:0000313" key="14">
    <source>
        <dbReference type="EMBL" id="KZZ98028.1"/>
    </source>
</evidence>
<dbReference type="FunFam" id="3.30.1130.10:FF:000012">
    <property type="entry name" value="GTP cyclohydrolase 1"/>
    <property type="match status" value="1"/>
</dbReference>
<evidence type="ECO:0000256" key="5">
    <source>
        <dbReference type="ARBA" id="ARBA00022533"/>
    </source>
</evidence>
<dbReference type="Gene3D" id="1.10.286.10">
    <property type="match status" value="1"/>
</dbReference>
<dbReference type="InterPro" id="IPR043134">
    <property type="entry name" value="GTP-CH-I_N"/>
</dbReference>
<keyword evidence="9" id="KW-0342">GTP-binding</keyword>
<feature type="compositionally biased region" description="Basic and acidic residues" evidence="12">
    <location>
        <begin position="111"/>
        <end position="122"/>
    </location>
</feature>
<dbReference type="HAMAP" id="MF_00223">
    <property type="entry name" value="FolE"/>
    <property type="match status" value="1"/>
</dbReference>
<evidence type="ECO:0000256" key="7">
    <source>
        <dbReference type="ARBA" id="ARBA00022801"/>
    </source>
</evidence>
<dbReference type="UniPathway" id="UPA00848">
    <property type="reaction ID" value="UER00151"/>
</dbReference>
<dbReference type="NCBIfam" id="NF006826">
    <property type="entry name" value="PRK09347.1-3"/>
    <property type="match status" value="1"/>
</dbReference>
<accession>A0A168DRJ2</accession>
<evidence type="ECO:0000256" key="2">
    <source>
        <dbReference type="ARBA" id="ARBA00008085"/>
    </source>
</evidence>
<protein>
    <recommendedName>
        <fullName evidence="4">GTP cyclohydrolase 1</fullName>
        <ecNumber evidence="3">3.5.4.16</ecNumber>
    </recommendedName>
    <alternativeName>
        <fullName evidence="10">GTP cyclohydrolase I</fullName>
    </alternativeName>
</protein>
<keyword evidence="6" id="KW-0547">Nucleotide-binding</keyword>
<feature type="compositionally biased region" description="Polar residues" evidence="12">
    <location>
        <begin position="123"/>
        <end position="137"/>
    </location>
</feature>
<keyword evidence="8" id="KW-0289">Folate biosynthesis</keyword>
<sequence>MGVEDSQQSAKTVSAVPPYMLNGKSSVRRPSNPRERQSLETSIRNSFDRRPLIDEDSQAISARTPILDSRNDRNVPDNALLDSKVEDGERRQEQSNENIPPSLQGLVSEGRIQKPETRELEQTRNLSRKTSATNTRPASPYTLNPPVDFDGLSWPCKWLFEINLLIYLRAVRTILECLGEDPDREGLTGTPERYAKALMFLTKGYEENVRDMVNGAVFHEDHDELVIVKDIEVYSLCEHHLVPFIGKMHIGYIPDGRVIGLSKLARLAEMFSRRLQVQERLTKQVALAIAEVLKPQGVAVVMESSHLCMVMRGVQKAASTTTTSCMLGCMRSSAKTREEFLTLLNRNR</sequence>
<dbReference type="GO" id="GO:0003934">
    <property type="term" value="F:GTP cyclohydrolase I activity"/>
    <property type="evidence" value="ECO:0007669"/>
    <property type="project" value="UniProtKB-EC"/>
</dbReference>
<dbReference type="VEuPathDB" id="FungiDB:AAP_00289"/>
<dbReference type="EC" id="3.5.4.16" evidence="3"/>
<dbReference type="PANTHER" id="PTHR11109:SF7">
    <property type="entry name" value="GTP CYCLOHYDROLASE 1"/>
    <property type="match status" value="1"/>
</dbReference>
<organism evidence="14 15">
    <name type="scientific">Ascosphaera apis ARSEF 7405</name>
    <dbReference type="NCBI Taxonomy" id="392613"/>
    <lineage>
        <taxon>Eukaryota</taxon>
        <taxon>Fungi</taxon>
        <taxon>Dikarya</taxon>
        <taxon>Ascomycota</taxon>
        <taxon>Pezizomycotina</taxon>
        <taxon>Eurotiomycetes</taxon>
        <taxon>Eurotiomycetidae</taxon>
        <taxon>Onygenales</taxon>
        <taxon>Ascosphaeraceae</taxon>
        <taxon>Ascosphaera</taxon>
    </lineage>
</organism>
<dbReference type="GO" id="GO:0046656">
    <property type="term" value="P:folic acid biosynthetic process"/>
    <property type="evidence" value="ECO:0007669"/>
    <property type="project" value="UniProtKB-KW"/>
</dbReference>
<dbReference type="CDD" id="cd00642">
    <property type="entry name" value="GTP_cyclohydro1"/>
    <property type="match status" value="1"/>
</dbReference>
<evidence type="ECO:0000256" key="11">
    <source>
        <dbReference type="ARBA" id="ARBA00055676"/>
    </source>
</evidence>
<comment type="pathway">
    <text evidence="1">Cofactor biosynthesis; 7,8-dihydroneopterin triphosphate biosynthesis; 7,8-dihydroneopterin triphosphate from GTP: step 1/1.</text>
</comment>
<dbReference type="GO" id="GO:0005737">
    <property type="term" value="C:cytoplasm"/>
    <property type="evidence" value="ECO:0007669"/>
    <property type="project" value="TreeGrafter"/>
</dbReference>
<proteinExistence type="inferred from homology"/>
<dbReference type="GO" id="GO:0046654">
    <property type="term" value="P:tetrahydrofolate biosynthetic process"/>
    <property type="evidence" value="ECO:0007669"/>
    <property type="project" value="InterPro"/>
</dbReference>
<evidence type="ECO:0000256" key="8">
    <source>
        <dbReference type="ARBA" id="ARBA00022909"/>
    </source>
</evidence>
<dbReference type="InterPro" id="IPR043133">
    <property type="entry name" value="GTP-CH-I_C/QueF"/>
</dbReference>
<evidence type="ECO:0000259" key="13">
    <source>
        <dbReference type="Pfam" id="PF01227"/>
    </source>
</evidence>
<keyword evidence="5" id="KW-0021">Allosteric enzyme</keyword>
<evidence type="ECO:0000256" key="10">
    <source>
        <dbReference type="ARBA" id="ARBA00030854"/>
    </source>
</evidence>
<comment type="caution">
    <text evidence="14">The sequence shown here is derived from an EMBL/GenBank/DDBJ whole genome shotgun (WGS) entry which is preliminary data.</text>
</comment>
<dbReference type="InterPro" id="IPR018234">
    <property type="entry name" value="GTP_CycHdrlase_I_CS"/>
</dbReference>
<name>A0A168DRJ2_9EURO</name>
<comment type="function">
    <text evidence="11">GTP cyclohydrolase 1 is the first enzyme in the biosynthetic pathway leading to folic acid.</text>
</comment>
<dbReference type="PROSITE" id="PS00860">
    <property type="entry name" value="GTP_CYCLOHYDROL_1_2"/>
    <property type="match status" value="1"/>
</dbReference>
<dbReference type="GO" id="GO:0006729">
    <property type="term" value="P:tetrahydrobiopterin biosynthetic process"/>
    <property type="evidence" value="ECO:0007669"/>
    <property type="project" value="TreeGrafter"/>
</dbReference>
<evidence type="ECO:0000256" key="12">
    <source>
        <dbReference type="SAM" id="MobiDB-lite"/>
    </source>
</evidence>
<dbReference type="Proteomes" id="UP000242877">
    <property type="component" value="Unassembled WGS sequence"/>
</dbReference>
<feature type="domain" description="GTP cyclohydrolase I" evidence="13">
    <location>
        <begin position="169"/>
        <end position="344"/>
    </location>
</feature>
<evidence type="ECO:0000256" key="4">
    <source>
        <dbReference type="ARBA" id="ARBA00017272"/>
    </source>
</evidence>
<dbReference type="PANTHER" id="PTHR11109">
    <property type="entry name" value="GTP CYCLOHYDROLASE I"/>
    <property type="match status" value="1"/>
</dbReference>
<dbReference type="GO" id="GO:0005525">
    <property type="term" value="F:GTP binding"/>
    <property type="evidence" value="ECO:0007669"/>
    <property type="project" value="UniProtKB-KW"/>
</dbReference>
<evidence type="ECO:0000313" key="15">
    <source>
        <dbReference type="Proteomes" id="UP000242877"/>
    </source>
</evidence>
<dbReference type="NCBIfam" id="NF006825">
    <property type="entry name" value="PRK09347.1-2"/>
    <property type="match status" value="1"/>
</dbReference>
<dbReference type="Gene3D" id="3.30.1130.10">
    <property type="match status" value="1"/>
</dbReference>
<dbReference type="PROSITE" id="PS00859">
    <property type="entry name" value="GTP_CYCLOHYDROL_1_1"/>
    <property type="match status" value="1"/>
</dbReference>
<evidence type="ECO:0000256" key="3">
    <source>
        <dbReference type="ARBA" id="ARBA00012715"/>
    </source>
</evidence>
<dbReference type="AlphaFoldDB" id="A0A168DRJ2"/>
<dbReference type="InterPro" id="IPR020602">
    <property type="entry name" value="GTP_CycHdrlase_I_dom"/>
</dbReference>
<evidence type="ECO:0000256" key="6">
    <source>
        <dbReference type="ARBA" id="ARBA00022741"/>
    </source>
</evidence>
<dbReference type="InterPro" id="IPR001474">
    <property type="entry name" value="GTP_CycHdrlase_I"/>
</dbReference>
<dbReference type="NCBIfam" id="TIGR00063">
    <property type="entry name" value="folE"/>
    <property type="match status" value="1"/>
</dbReference>
<dbReference type="EMBL" id="AZGZ01000001">
    <property type="protein sequence ID" value="KZZ98028.1"/>
    <property type="molecule type" value="Genomic_DNA"/>
</dbReference>
<dbReference type="FunFam" id="1.10.286.10:FF:000003">
    <property type="entry name" value="GTP cyclohydrolase 1"/>
    <property type="match status" value="1"/>
</dbReference>
<gene>
    <name evidence="14" type="ORF">AAP_00289</name>
</gene>
<dbReference type="Pfam" id="PF01227">
    <property type="entry name" value="GTP_cyclohydroI"/>
    <property type="match status" value="1"/>
</dbReference>
<reference evidence="14 15" key="1">
    <citation type="journal article" date="2016" name="Genome Biol. Evol.">
        <title>Divergent and convergent evolution of fungal pathogenicity.</title>
        <authorList>
            <person name="Shang Y."/>
            <person name="Xiao G."/>
            <person name="Zheng P."/>
            <person name="Cen K."/>
            <person name="Zhan S."/>
            <person name="Wang C."/>
        </authorList>
    </citation>
    <scope>NUCLEOTIDE SEQUENCE [LARGE SCALE GENOMIC DNA]</scope>
    <source>
        <strain evidence="14 15">ARSEF 7405</strain>
    </source>
</reference>
<dbReference type="GO" id="GO:0008270">
    <property type="term" value="F:zinc ion binding"/>
    <property type="evidence" value="ECO:0007669"/>
    <property type="project" value="TreeGrafter"/>
</dbReference>